<dbReference type="EMBL" id="JABWDY010040877">
    <property type="protein sequence ID" value="KAF5177823.1"/>
    <property type="molecule type" value="Genomic_DNA"/>
</dbReference>
<evidence type="ECO:0000313" key="3">
    <source>
        <dbReference type="Proteomes" id="UP000554482"/>
    </source>
</evidence>
<feature type="compositionally biased region" description="Basic and acidic residues" evidence="1">
    <location>
        <begin position="214"/>
        <end position="224"/>
    </location>
</feature>
<dbReference type="InterPro" id="IPR008978">
    <property type="entry name" value="HSP20-like_chaperone"/>
</dbReference>
<feature type="non-terminal residue" evidence="2">
    <location>
        <position position="1"/>
    </location>
</feature>
<dbReference type="GO" id="GO:0005634">
    <property type="term" value="C:nucleus"/>
    <property type="evidence" value="ECO:0007669"/>
    <property type="project" value="TreeGrafter"/>
</dbReference>
<evidence type="ECO:0000313" key="2">
    <source>
        <dbReference type="EMBL" id="KAF5177823.1"/>
    </source>
</evidence>
<dbReference type="InterPro" id="IPR039321">
    <property type="entry name" value="IDM2/3-like"/>
</dbReference>
<keyword evidence="3" id="KW-1185">Reference proteome</keyword>
<organism evidence="2 3">
    <name type="scientific">Thalictrum thalictroides</name>
    <name type="common">Rue-anemone</name>
    <name type="synonym">Anemone thalictroides</name>
    <dbReference type="NCBI Taxonomy" id="46969"/>
    <lineage>
        <taxon>Eukaryota</taxon>
        <taxon>Viridiplantae</taxon>
        <taxon>Streptophyta</taxon>
        <taxon>Embryophyta</taxon>
        <taxon>Tracheophyta</taxon>
        <taxon>Spermatophyta</taxon>
        <taxon>Magnoliopsida</taxon>
        <taxon>Ranunculales</taxon>
        <taxon>Ranunculaceae</taxon>
        <taxon>Thalictroideae</taxon>
        <taxon>Thalictrum</taxon>
    </lineage>
</organism>
<protein>
    <submittedName>
        <fullName evidence="2">Increased dna methylation</fullName>
    </submittedName>
</protein>
<dbReference type="PANTHER" id="PTHR34661:SF1">
    <property type="entry name" value="INCREASED DNA METHYLATION 3"/>
    <property type="match status" value="1"/>
</dbReference>
<evidence type="ECO:0000256" key="1">
    <source>
        <dbReference type="SAM" id="MobiDB-lite"/>
    </source>
</evidence>
<reference evidence="2 3" key="1">
    <citation type="submission" date="2020-06" db="EMBL/GenBank/DDBJ databases">
        <title>Transcriptomic and genomic resources for Thalictrum thalictroides and T. hernandezii: Facilitating candidate gene discovery in an emerging model plant lineage.</title>
        <authorList>
            <person name="Arias T."/>
            <person name="Riano-Pachon D.M."/>
            <person name="Di Stilio V.S."/>
        </authorList>
    </citation>
    <scope>NUCLEOTIDE SEQUENCE [LARGE SCALE GENOMIC DNA]</scope>
    <source>
        <strain evidence="3">cv. WT478/WT964</strain>
        <tissue evidence="2">Leaves</tissue>
    </source>
</reference>
<dbReference type="PANTHER" id="PTHR34661">
    <property type="entry name" value="INCREASED DNA METHYLATION 3"/>
    <property type="match status" value="1"/>
</dbReference>
<dbReference type="SUPFAM" id="SSF49764">
    <property type="entry name" value="HSP20-like chaperones"/>
    <property type="match status" value="1"/>
</dbReference>
<dbReference type="CDD" id="cd06464">
    <property type="entry name" value="ACD_sHsps-like"/>
    <property type="match status" value="1"/>
</dbReference>
<comment type="caution">
    <text evidence="2">The sequence shown here is derived from an EMBL/GenBank/DDBJ whole genome shotgun (WGS) entry which is preliminary data.</text>
</comment>
<dbReference type="OrthoDB" id="1211981at2759"/>
<gene>
    <name evidence="2" type="ORF">FRX31_032593</name>
</gene>
<dbReference type="Gene3D" id="2.60.40.790">
    <property type="match status" value="1"/>
</dbReference>
<dbReference type="AlphaFoldDB" id="A0A7J6UYT7"/>
<dbReference type="Proteomes" id="UP000554482">
    <property type="component" value="Unassembled WGS sequence"/>
</dbReference>
<sequence>DLVFDDDQDFVIATNWEEGFALVEESEKGRMDVPTIARGQLLDTIADDQRFLLNFITGYYLGADVVTDIPRRAISQRVREGLPPYKSTDLGSSVLTLHQLEHLYGYIWKDAHPSVGLKEPSLHRYFNNKLPPPKSGLLGDARQFHSFFPIEKHLQKIHGRNPKTFNGIIIIDDPDTSHIEAIVLERFKLLTHRNEVRINLEDFEVYCTAKKEERNEKNLKRRQDSANNGKGKKRARPTEPPLFVEPIQMRPLYVSHPAICWKNTAEADNVGGPEGDSQPSIVYTGTAEGEILGPPIGQFDIGTTEHFYFCRVSLPGVSSAEDAMECIVERGGRVTIKGLTMTGEDYVCKGSQMFEMTKRLPSSGIFSISFNLPGRVENRNYNCSLKDGLLEFVSQRWLKAFRSDRGFRTEA</sequence>
<name>A0A7J6UYT7_THATH</name>
<proteinExistence type="predicted"/>
<accession>A0A7J6UYT7</accession>
<feature type="region of interest" description="Disordered" evidence="1">
    <location>
        <begin position="214"/>
        <end position="240"/>
    </location>
</feature>